<dbReference type="InterPro" id="IPR036388">
    <property type="entry name" value="WH-like_DNA-bd_sf"/>
</dbReference>
<dbReference type="AlphaFoldDB" id="A0ABD1LRW5"/>
<keyword evidence="2" id="KW-0677">Repeat</keyword>
<dbReference type="Gene3D" id="1.20.5.4130">
    <property type="match status" value="1"/>
</dbReference>
<keyword evidence="3" id="KW-0547">Nucleotide-binding</keyword>
<keyword evidence="1" id="KW-0433">Leucine-rich repeat</keyword>
<dbReference type="InterPro" id="IPR056789">
    <property type="entry name" value="LRR_R13L1-DRL21"/>
</dbReference>
<evidence type="ECO:0000256" key="5">
    <source>
        <dbReference type="ARBA" id="ARBA00022840"/>
    </source>
</evidence>
<organism evidence="10 11">
    <name type="scientific">Flemingia macrophylla</name>
    <dbReference type="NCBI Taxonomy" id="520843"/>
    <lineage>
        <taxon>Eukaryota</taxon>
        <taxon>Viridiplantae</taxon>
        <taxon>Streptophyta</taxon>
        <taxon>Embryophyta</taxon>
        <taxon>Tracheophyta</taxon>
        <taxon>Spermatophyta</taxon>
        <taxon>Magnoliopsida</taxon>
        <taxon>eudicotyledons</taxon>
        <taxon>Gunneridae</taxon>
        <taxon>Pentapetalae</taxon>
        <taxon>rosids</taxon>
        <taxon>fabids</taxon>
        <taxon>Fabales</taxon>
        <taxon>Fabaceae</taxon>
        <taxon>Papilionoideae</taxon>
        <taxon>50 kb inversion clade</taxon>
        <taxon>NPAAA clade</taxon>
        <taxon>indigoferoid/millettioid clade</taxon>
        <taxon>Phaseoleae</taxon>
        <taxon>Flemingia</taxon>
    </lineage>
</organism>
<feature type="domain" description="Disease resistance protein winged helix" evidence="8">
    <location>
        <begin position="433"/>
        <end position="501"/>
    </location>
</feature>
<proteinExistence type="predicted"/>
<keyword evidence="11" id="KW-1185">Reference proteome</keyword>
<evidence type="ECO:0000313" key="10">
    <source>
        <dbReference type="EMBL" id="KAL2326249.1"/>
    </source>
</evidence>
<comment type="caution">
    <text evidence="10">The sequence shown here is derived from an EMBL/GenBank/DDBJ whole genome shotgun (WGS) entry which is preliminary data.</text>
</comment>
<evidence type="ECO:0000256" key="2">
    <source>
        <dbReference type="ARBA" id="ARBA00022737"/>
    </source>
</evidence>
<dbReference type="InterPro" id="IPR027417">
    <property type="entry name" value="P-loop_NTPase"/>
</dbReference>
<dbReference type="Pfam" id="PF18052">
    <property type="entry name" value="Rx_N"/>
    <property type="match status" value="1"/>
</dbReference>
<dbReference type="FunFam" id="3.40.50.300:FF:001091">
    <property type="entry name" value="Probable disease resistance protein At1g61300"/>
    <property type="match status" value="1"/>
</dbReference>
<dbReference type="EMBL" id="JBGMDY010000008">
    <property type="protein sequence ID" value="KAL2326249.1"/>
    <property type="molecule type" value="Genomic_DNA"/>
</dbReference>
<evidence type="ECO:0000256" key="3">
    <source>
        <dbReference type="ARBA" id="ARBA00022741"/>
    </source>
</evidence>
<feature type="domain" description="R13L1/DRL21-like LRR repeat region" evidence="9">
    <location>
        <begin position="686"/>
        <end position="810"/>
    </location>
</feature>
<reference evidence="10 11" key="1">
    <citation type="submission" date="2024-08" db="EMBL/GenBank/DDBJ databases">
        <title>Insights into the chromosomal genome structure of Flemingia macrophylla.</title>
        <authorList>
            <person name="Ding Y."/>
            <person name="Zhao Y."/>
            <person name="Bi W."/>
            <person name="Wu M."/>
            <person name="Zhao G."/>
            <person name="Gong Y."/>
            <person name="Li W."/>
            <person name="Zhang P."/>
        </authorList>
    </citation>
    <scope>NUCLEOTIDE SEQUENCE [LARGE SCALE GENOMIC DNA]</scope>
    <source>
        <strain evidence="10">DYQJB</strain>
        <tissue evidence="10">Leaf</tissue>
    </source>
</reference>
<dbReference type="Gene3D" id="3.40.50.300">
    <property type="entry name" value="P-loop containing nucleotide triphosphate hydrolases"/>
    <property type="match status" value="1"/>
</dbReference>
<name>A0ABD1LRW5_9FABA</name>
<dbReference type="Pfam" id="PF00931">
    <property type="entry name" value="NB-ARC"/>
    <property type="match status" value="1"/>
</dbReference>
<dbReference type="Gene3D" id="1.10.10.10">
    <property type="entry name" value="Winged helix-like DNA-binding domain superfamily/Winged helix DNA-binding domain"/>
    <property type="match status" value="1"/>
</dbReference>
<dbReference type="Gene3D" id="3.80.10.10">
    <property type="entry name" value="Ribonuclease Inhibitor"/>
    <property type="match status" value="2"/>
</dbReference>
<accession>A0ABD1LRW5</accession>
<dbReference type="PROSITE" id="PS51450">
    <property type="entry name" value="LRR"/>
    <property type="match status" value="1"/>
</dbReference>
<evidence type="ECO:0000259" key="6">
    <source>
        <dbReference type="Pfam" id="PF00931"/>
    </source>
</evidence>
<dbReference type="Pfam" id="PF23559">
    <property type="entry name" value="WHD_DRP"/>
    <property type="match status" value="1"/>
</dbReference>
<dbReference type="Gene3D" id="1.10.8.430">
    <property type="entry name" value="Helical domain of apoptotic protease-activating factors"/>
    <property type="match status" value="1"/>
</dbReference>
<dbReference type="GO" id="GO:0006952">
    <property type="term" value="P:defense response"/>
    <property type="evidence" value="ECO:0007669"/>
    <property type="project" value="UniProtKB-KW"/>
</dbReference>
<dbReference type="InterPro" id="IPR002182">
    <property type="entry name" value="NB-ARC"/>
</dbReference>
<dbReference type="FunFam" id="1.10.10.10:FF:000322">
    <property type="entry name" value="Probable disease resistance protein At1g63360"/>
    <property type="match status" value="1"/>
</dbReference>
<dbReference type="SUPFAM" id="SSF52047">
    <property type="entry name" value="RNI-like"/>
    <property type="match status" value="1"/>
</dbReference>
<evidence type="ECO:0000259" key="9">
    <source>
        <dbReference type="Pfam" id="PF25019"/>
    </source>
</evidence>
<evidence type="ECO:0000256" key="1">
    <source>
        <dbReference type="ARBA" id="ARBA00022614"/>
    </source>
</evidence>
<evidence type="ECO:0000259" key="8">
    <source>
        <dbReference type="Pfam" id="PF23559"/>
    </source>
</evidence>
<evidence type="ECO:0008006" key="12">
    <source>
        <dbReference type="Google" id="ProtNLM"/>
    </source>
</evidence>
<evidence type="ECO:0000313" key="11">
    <source>
        <dbReference type="Proteomes" id="UP001603857"/>
    </source>
</evidence>
<dbReference type="InterPro" id="IPR032675">
    <property type="entry name" value="LRR_dom_sf"/>
</dbReference>
<dbReference type="Pfam" id="PF25019">
    <property type="entry name" value="LRR_R13L1-DRL21"/>
    <property type="match status" value="1"/>
</dbReference>
<dbReference type="Proteomes" id="UP001603857">
    <property type="component" value="Unassembled WGS sequence"/>
</dbReference>
<gene>
    <name evidence="10" type="ORF">Fmac_025307</name>
</gene>
<feature type="domain" description="NB-ARC" evidence="6">
    <location>
        <begin position="176"/>
        <end position="349"/>
    </location>
</feature>
<dbReference type="SUPFAM" id="SSF52540">
    <property type="entry name" value="P-loop containing nucleoside triphosphate hydrolases"/>
    <property type="match status" value="1"/>
</dbReference>
<dbReference type="SUPFAM" id="SSF52058">
    <property type="entry name" value="L domain-like"/>
    <property type="match status" value="1"/>
</dbReference>
<feature type="domain" description="Disease resistance N-terminal" evidence="7">
    <location>
        <begin position="18"/>
        <end position="99"/>
    </location>
</feature>
<dbReference type="PANTHER" id="PTHR36766:SF40">
    <property type="entry name" value="DISEASE RESISTANCE PROTEIN RGA3"/>
    <property type="match status" value="1"/>
</dbReference>
<dbReference type="InterPro" id="IPR042197">
    <property type="entry name" value="Apaf_helical"/>
</dbReference>
<dbReference type="InterPro" id="IPR041118">
    <property type="entry name" value="Rx_N"/>
</dbReference>
<evidence type="ECO:0000259" key="7">
    <source>
        <dbReference type="Pfam" id="PF18052"/>
    </source>
</evidence>
<keyword evidence="5" id="KW-0067">ATP-binding</keyword>
<evidence type="ECO:0000256" key="4">
    <source>
        <dbReference type="ARBA" id="ARBA00022821"/>
    </source>
</evidence>
<dbReference type="InterPro" id="IPR001611">
    <property type="entry name" value="Leu-rich_rpt"/>
</dbReference>
<dbReference type="InterPro" id="IPR058922">
    <property type="entry name" value="WHD_DRP"/>
</dbReference>
<dbReference type="GO" id="GO:0051707">
    <property type="term" value="P:response to other organism"/>
    <property type="evidence" value="ECO:0007669"/>
    <property type="project" value="UniProtKB-ARBA"/>
</dbReference>
<sequence>MPVLETLGGALFGAILQVLFYRLDSRQVLDYFHGRKLDEKLLRKLKVKLLSTNAVINDAEHKQFNNSYVKAWLDELRDTMLDAEDLLDEIDYEFYKWEMEAESRTSASKVCNFDIQIESRMKEVLEELEFLLSQKGDLGLKNASIVGVESISGSKVTQKLPSTSLVVESVIYGRDNDKETIFNWMTSDNIDHNQLLILSVVGMGGMGKTTLAQHVYNDPRMEHAKFDIKAWVCVSDEFDVFNITRAILEATTGSTDDSRNLEMLQRRLKEKLTGRRFLLVLDDVWNESRDQWKTLQTPLNCGAQGSIVIVTTRSSKVASIMQSYKTHHLKQLQEDDSWQVFVKHAFQDDNCLPKDELKEIGIKIVEKCQGLPLALETIGCLLRTKSSVSEWESVLVSKMWDFSEEDSKIIPALLLSYYHLPSHLKRCFAYSALFPKDHEFDKESLILLWMAENFLQCSQHSKRLEEIGEQYFNDLLSRSFFQQSSGNKKCFVMHDLHNDLAKYVCGDICFRLGVDKDESIQKTRHFSFVAKHEQCFDGFGSLYDAKRLRTFIPTSFHYSWYCKMPIHELIFNFTFLRVLSFSGCCDLQELPDSIGNFKHLRSLDLSRTEITKLPDSTCSLHKLQILKLNYCRKLAELPLNLHKLINLRHLELVKTRVRKMPMHLETLKNLQVLSSFYVDKDNDFSIQQLGKLNLHGRLSIEEVQNIVNPSDALVADLKNKSHLVKLKLRWQSDRNIENSMKEREVLENLQPSKHLSAISIWNYGGTQFPNWLFNNSLSKIVSLNLKHCKYSISLPPLGILPFLKDLKIIGLDGIVVIDADFYGSSTSSFVSLKSLYFYDLKEWKDWECVGVTGSFPCLEHLTIKRCPKFIAHLPEQLHHLKSLEIDACEELVAFVPNPTTLKELEIFGCPNMSIPKNSCFNFLQKLRIDTGCDSLSTISLDVFPKLSTLTLRRCRNLQMILQGHTHNHLKNLEIRECPQFESFPSEGLSAPNLETLVIEGLENLTSLPRGMDILLPCLTWMYIVDSPQLEFFSNEGIPSSVKRMHLSCRSKLLTSLKGASGPNPSLDMLSVRGVDAESSPDERLLQPSLTFLGIECSPYLKRLDYKGLCRLSSLKELQLFECPGLQCLPEEGLPKSISSLQIWHCSMHKLSCLEGDDRAKIAHIEHVGYESMRMKPSLHV</sequence>
<dbReference type="PANTHER" id="PTHR36766">
    <property type="entry name" value="PLANT BROAD-SPECTRUM MILDEW RESISTANCE PROTEIN RPW8"/>
    <property type="match status" value="1"/>
</dbReference>
<dbReference type="GO" id="GO:0005524">
    <property type="term" value="F:ATP binding"/>
    <property type="evidence" value="ECO:0007669"/>
    <property type="project" value="UniProtKB-KW"/>
</dbReference>
<dbReference type="PRINTS" id="PR00364">
    <property type="entry name" value="DISEASERSIST"/>
</dbReference>
<keyword evidence="4" id="KW-0611">Plant defense</keyword>
<protein>
    <recommendedName>
        <fullName evidence="12">Disease resistance RPP13-like protein 1</fullName>
    </recommendedName>
</protein>